<proteinExistence type="predicted"/>
<protein>
    <submittedName>
        <fullName evidence="1">Uncharacterized protein</fullName>
    </submittedName>
</protein>
<gene>
    <name evidence="1" type="ORF">EDC29_1302</name>
</gene>
<dbReference type="AlphaFoldDB" id="A0A4R4A414"/>
<dbReference type="EMBL" id="SMDC01000030">
    <property type="protein sequence ID" value="TCW31964.1"/>
    <property type="molecule type" value="Genomic_DNA"/>
</dbReference>
<sequence length="56" mass="6445">LEALARIRAGLRAELEASPWRDEQGLVARIETAFRAMWRRWCSDARGKSGQDCIDR</sequence>
<evidence type="ECO:0000313" key="1">
    <source>
        <dbReference type="EMBL" id="TCW31964.1"/>
    </source>
</evidence>
<organism evidence="1 2">
    <name type="scientific">Marichromatium gracile</name>
    <name type="common">Chromatium gracile</name>
    <dbReference type="NCBI Taxonomy" id="1048"/>
    <lineage>
        <taxon>Bacteria</taxon>
        <taxon>Pseudomonadati</taxon>
        <taxon>Pseudomonadota</taxon>
        <taxon>Gammaproteobacteria</taxon>
        <taxon>Chromatiales</taxon>
        <taxon>Chromatiaceae</taxon>
        <taxon>Marichromatium</taxon>
    </lineage>
</organism>
<accession>A0A4R4A414</accession>
<reference evidence="1 2" key="1">
    <citation type="submission" date="2019-03" db="EMBL/GenBank/DDBJ databases">
        <title>Genomic Encyclopedia of Type Strains, Phase IV (KMG-IV): sequencing the most valuable type-strain genomes for metagenomic binning, comparative biology and taxonomic classification.</title>
        <authorList>
            <person name="Goeker M."/>
        </authorList>
    </citation>
    <scope>NUCLEOTIDE SEQUENCE [LARGE SCALE GENOMIC DNA]</scope>
    <source>
        <strain evidence="1 2">DSM 203</strain>
    </source>
</reference>
<dbReference type="Proteomes" id="UP000295247">
    <property type="component" value="Unassembled WGS sequence"/>
</dbReference>
<feature type="non-terminal residue" evidence="1">
    <location>
        <position position="1"/>
    </location>
</feature>
<comment type="caution">
    <text evidence="1">The sequence shown here is derived from an EMBL/GenBank/DDBJ whole genome shotgun (WGS) entry which is preliminary data.</text>
</comment>
<name>A0A4R4A414_MARGR</name>
<evidence type="ECO:0000313" key="2">
    <source>
        <dbReference type="Proteomes" id="UP000295247"/>
    </source>
</evidence>